<gene>
    <name evidence="1" type="ORF">HJG59_010795</name>
</gene>
<evidence type="ECO:0000313" key="2">
    <source>
        <dbReference type="Proteomes" id="UP000550707"/>
    </source>
</evidence>
<reference evidence="1 2" key="1">
    <citation type="journal article" date="2020" name="Nature">
        <title>Six reference-quality genomes reveal evolution of bat adaptations.</title>
        <authorList>
            <person name="Jebb D."/>
            <person name="Huang Z."/>
            <person name="Pippel M."/>
            <person name="Hughes G.M."/>
            <person name="Lavrichenko K."/>
            <person name="Devanna P."/>
            <person name="Winkler S."/>
            <person name="Jermiin L.S."/>
            <person name="Skirmuntt E.C."/>
            <person name="Katzourakis A."/>
            <person name="Burkitt-Gray L."/>
            <person name="Ray D.A."/>
            <person name="Sullivan K.A.M."/>
            <person name="Roscito J.G."/>
            <person name="Kirilenko B.M."/>
            <person name="Davalos L.M."/>
            <person name="Corthals A.P."/>
            <person name="Power M.L."/>
            <person name="Jones G."/>
            <person name="Ransome R.D."/>
            <person name="Dechmann D.K.N."/>
            <person name="Locatelli A.G."/>
            <person name="Puechmaille S.J."/>
            <person name="Fedrigo O."/>
            <person name="Jarvis E.D."/>
            <person name="Hiller M."/>
            <person name="Vernes S.C."/>
            <person name="Myers E.W."/>
            <person name="Teeling E.C."/>
        </authorList>
    </citation>
    <scope>NUCLEOTIDE SEQUENCE [LARGE SCALE GENOMIC DNA]</scope>
    <source>
        <strain evidence="1">MMolMol1</strain>
        <tissue evidence="1">Muscle</tissue>
    </source>
</reference>
<protein>
    <submittedName>
        <fullName evidence="1">Uncharacterized protein</fullName>
    </submittedName>
</protein>
<comment type="caution">
    <text evidence="1">The sequence shown here is derived from an EMBL/GenBank/DDBJ whole genome shotgun (WGS) entry which is preliminary data.</text>
</comment>
<organism evidence="1 2">
    <name type="scientific">Molossus molossus</name>
    <name type="common">Pallas' mastiff bat</name>
    <name type="synonym">Vespertilio molossus</name>
    <dbReference type="NCBI Taxonomy" id="27622"/>
    <lineage>
        <taxon>Eukaryota</taxon>
        <taxon>Metazoa</taxon>
        <taxon>Chordata</taxon>
        <taxon>Craniata</taxon>
        <taxon>Vertebrata</taxon>
        <taxon>Euteleostomi</taxon>
        <taxon>Mammalia</taxon>
        <taxon>Eutheria</taxon>
        <taxon>Laurasiatheria</taxon>
        <taxon>Chiroptera</taxon>
        <taxon>Yangochiroptera</taxon>
        <taxon>Molossidae</taxon>
        <taxon>Molossus</taxon>
    </lineage>
</organism>
<accession>A0A7J8I0U3</accession>
<name>A0A7J8I0U3_MOLMO</name>
<dbReference type="InParanoid" id="A0A7J8I0U3"/>
<proteinExistence type="predicted"/>
<dbReference type="EMBL" id="JACASF010000005">
    <property type="protein sequence ID" value="KAF6477898.1"/>
    <property type="molecule type" value="Genomic_DNA"/>
</dbReference>
<sequence length="149" mass="15976">MSEMPGCPPGSVLSESALVIIASRGPCSLAASCPPQLCSSEAGSRQNPRVGRFPCGCQGLPPVDPPSAHLPLTTVRMHNSSPGDLLTFVNYNFRIPTLALGFLLFFLATECSSTNYLPPLRLSSFPKRDTEHLDVCIWVGVRKGTWGTC</sequence>
<dbReference type="Proteomes" id="UP000550707">
    <property type="component" value="Unassembled WGS sequence"/>
</dbReference>
<evidence type="ECO:0000313" key="1">
    <source>
        <dbReference type="EMBL" id="KAF6477898.1"/>
    </source>
</evidence>
<dbReference type="AlphaFoldDB" id="A0A7J8I0U3"/>
<keyword evidence="2" id="KW-1185">Reference proteome</keyword>